<reference evidence="4" key="1">
    <citation type="journal article" date="2019" name="Int. J. Syst. Evol. Microbiol.">
        <title>The Global Catalogue of Microorganisms (GCM) 10K type strain sequencing project: providing services to taxonomists for standard genome sequencing and annotation.</title>
        <authorList>
            <consortium name="The Broad Institute Genomics Platform"/>
            <consortium name="The Broad Institute Genome Sequencing Center for Infectious Disease"/>
            <person name="Wu L."/>
            <person name="Ma J."/>
        </authorList>
    </citation>
    <scope>NUCLEOTIDE SEQUENCE [LARGE SCALE GENOMIC DNA]</scope>
    <source>
        <strain evidence="4">CCUG 56098</strain>
    </source>
</reference>
<dbReference type="Pfam" id="PF18962">
    <property type="entry name" value="Por_Secre_tail"/>
    <property type="match status" value="1"/>
</dbReference>
<name>A0ABW3KME8_9FLAO</name>
<evidence type="ECO:0000313" key="4">
    <source>
        <dbReference type="Proteomes" id="UP001597086"/>
    </source>
</evidence>
<evidence type="ECO:0000259" key="2">
    <source>
        <dbReference type="Pfam" id="PF18962"/>
    </source>
</evidence>
<keyword evidence="1" id="KW-0732">Signal</keyword>
<dbReference type="PANTHER" id="PTHR43739">
    <property type="entry name" value="XYLOGLUCANASE (EUROFUNG)"/>
    <property type="match status" value="1"/>
</dbReference>
<accession>A0ABW3KME8</accession>
<dbReference type="PANTHER" id="PTHR43739:SF5">
    <property type="entry name" value="EXO-ALPHA-SIALIDASE"/>
    <property type="match status" value="1"/>
</dbReference>
<dbReference type="RefSeq" id="WP_386113642.1">
    <property type="nucleotide sequence ID" value="NZ_JBHTKM010000010.1"/>
</dbReference>
<feature type="domain" description="Secretion system C-terminal sorting" evidence="2">
    <location>
        <begin position="761"/>
        <end position="836"/>
    </location>
</feature>
<dbReference type="Proteomes" id="UP001597086">
    <property type="component" value="Unassembled WGS sequence"/>
</dbReference>
<dbReference type="SUPFAM" id="SSF110296">
    <property type="entry name" value="Oligoxyloglucan reducing end-specific cellobiohydrolase"/>
    <property type="match status" value="2"/>
</dbReference>
<protein>
    <submittedName>
        <fullName evidence="3">T9SS type A sorting domain-containing protein</fullName>
    </submittedName>
</protein>
<dbReference type="EMBL" id="JBHTKM010000010">
    <property type="protein sequence ID" value="MFD1014775.1"/>
    <property type="molecule type" value="Genomic_DNA"/>
</dbReference>
<evidence type="ECO:0000256" key="1">
    <source>
        <dbReference type="ARBA" id="ARBA00022729"/>
    </source>
</evidence>
<keyword evidence="4" id="KW-1185">Reference proteome</keyword>
<dbReference type="InterPro" id="IPR052025">
    <property type="entry name" value="Xyloglucanase_GH74"/>
</dbReference>
<dbReference type="InterPro" id="IPR015943">
    <property type="entry name" value="WD40/YVTN_repeat-like_dom_sf"/>
</dbReference>
<dbReference type="InterPro" id="IPR026444">
    <property type="entry name" value="Secre_tail"/>
</dbReference>
<sequence>MKKYLMLKTLLFGCISLLTTSTYGQRIYDLMDQDGVNLEEVQQEAKTYFDSVGRGKGTGYKLFKRWEHHAYSKLQEDGTILSREATTKAIKESKISLTNKSSNTYSASNWTEIGPLTIASGNSGTTPGNGRLTAIYIEPVNQQLIYAGSPGGGLWKSINGGSSWSPIGDQFENMSIWSVTCDPSNTDVVYYGDQLGQVFKSTDGGANFTKILDETGAVLCILINPNDSNEIFASMKNKGLFHSTNGGTTWTQVITGGTIEDIKYKPGSTTTIYACGNDFYKSDNGGSSFTQITNGISYSGRMRLDVTPANNNYVYIAQAKGSGFGYLYKSTDSGNSFTIQTDRASSGDIVGVQASRNLVIAVSDTNAEEVHAGGFTLYKSVDGGVNFTQETSWLKSFIAYPYLHADQEDAFFVDGNMYVGTDGGLSKSTDNGASFTNLSVGLGIQQLYSVSSSLTDKNVVAGAAQDNGPVIKFGETTLWRHWSSGDGVSCAVDPMDANTVYSCTQYGGLLKTTTKGVSKVQNLIVPPENNAGQWVTPIAVDETDNKRVYVGYKDLYRHNNSAINGTGWVNLSSGAFSYKLKHVDLCPSDENTVYVVSYKTLYKSTNILSATPTWTGYPQSLYINDIAVDPYDSNRVVLVASNGAVKLTTDGAETWTDISEGLPDVAIQAAVLDRSSDQGIYVAIDGAVYYKSNTVTTWTLFSENLPNVDITKLDLYYGATGESRIRVATYGRGVWESPLYDDSDVVLSVDNPELERDTVVVYPNPVSTTLYVQLATPEGDIALSVFSLSGAKVLENSFKTHKGLNLLKLDIENLKPGVYILNMDMEGTKTVKRFIVE</sequence>
<dbReference type="NCBIfam" id="TIGR04183">
    <property type="entry name" value="Por_Secre_tail"/>
    <property type="match status" value="1"/>
</dbReference>
<proteinExistence type="predicted"/>
<dbReference type="Gene3D" id="2.130.10.10">
    <property type="entry name" value="YVTN repeat-like/Quinoprotein amine dehydrogenase"/>
    <property type="match status" value="5"/>
</dbReference>
<organism evidence="3 4">
    <name type="scientific">Winogradskyella rapida</name>
    <dbReference type="NCBI Taxonomy" id="549701"/>
    <lineage>
        <taxon>Bacteria</taxon>
        <taxon>Pseudomonadati</taxon>
        <taxon>Bacteroidota</taxon>
        <taxon>Flavobacteriia</taxon>
        <taxon>Flavobacteriales</taxon>
        <taxon>Flavobacteriaceae</taxon>
        <taxon>Winogradskyella</taxon>
    </lineage>
</organism>
<comment type="caution">
    <text evidence="3">The sequence shown here is derived from an EMBL/GenBank/DDBJ whole genome shotgun (WGS) entry which is preliminary data.</text>
</comment>
<evidence type="ECO:0000313" key="3">
    <source>
        <dbReference type="EMBL" id="MFD1014775.1"/>
    </source>
</evidence>
<gene>
    <name evidence="3" type="ORF">ACFQ13_02475</name>
</gene>